<proteinExistence type="predicted"/>
<evidence type="ECO:0000313" key="7">
    <source>
        <dbReference type="EMBL" id="EAR08521.1"/>
    </source>
</evidence>
<feature type="transmembrane region" description="Helical" evidence="5">
    <location>
        <begin position="145"/>
        <end position="162"/>
    </location>
</feature>
<dbReference type="SUPFAM" id="SSF52091">
    <property type="entry name" value="SpoIIaa-like"/>
    <property type="match status" value="1"/>
</dbReference>
<evidence type="ECO:0000256" key="1">
    <source>
        <dbReference type="ARBA" id="ARBA00004141"/>
    </source>
</evidence>
<dbReference type="GO" id="GO:0016020">
    <property type="term" value="C:membrane"/>
    <property type="evidence" value="ECO:0007669"/>
    <property type="project" value="UniProtKB-SubCell"/>
</dbReference>
<comment type="subcellular location">
    <subcellularLocation>
        <location evidence="1">Membrane</location>
        <topology evidence="1">Multi-pass membrane protein</topology>
    </subcellularLocation>
</comment>
<dbReference type="PANTHER" id="PTHR43310">
    <property type="entry name" value="SULFATE TRANSPORTER YBAR-RELATED"/>
    <property type="match status" value="1"/>
</dbReference>
<reference evidence="7 8" key="1">
    <citation type="submission" date="2006-02" db="EMBL/GenBank/DDBJ databases">
        <authorList>
            <person name="Pinhassi J."/>
            <person name="Pedros-Alio C."/>
            <person name="Ferriera S."/>
            <person name="Johnson J."/>
            <person name="Kravitz S."/>
            <person name="Halpern A."/>
            <person name="Remington K."/>
            <person name="Beeson K."/>
            <person name="Tran B."/>
            <person name="Rogers Y.-H."/>
            <person name="Friedman R."/>
            <person name="Venter J.C."/>
        </authorList>
    </citation>
    <scope>NUCLEOTIDE SEQUENCE [LARGE SCALE GENOMIC DNA]</scope>
    <source>
        <strain evidence="7 8">MED297</strain>
    </source>
</reference>
<dbReference type="PROSITE" id="PS01130">
    <property type="entry name" value="SLC26A"/>
    <property type="match status" value="1"/>
</dbReference>
<dbReference type="PROSITE" id="PS50801">
    <property type="entry name" value="STAS"/>
    <property type="match status" value="1"/>
</dbReference>
<dbReference type="CDD" id="cd07042">
    <property type="entry name" value="STAS_SulP_like_sulfate_transporter"/>
    <property type="match status" value="1"/>
</dbReference>
<dbReference type="OrthoDB" id="9771198at2"/>
<dbReference type="Proteomes" id="UP000005953">
    <property type="component" value="Unassembled WGS sequence"/>
</dbReference>
<dbReference type="AlphaFoldDB" id="A4BH22"/>
<evidence type="ECO:0000256" key="4">
    <source>
        <dbReference type="ARBA" id="ARBA00023136"/>
    </source>
</evidence>
<feature type="transmembrane region" description="Helical" evidence="5">
    <location>
        <begin position="47"/>
        <end position="77"/>
    </location>
</feature>
<dbReference type="InterPro" id="IPR018045">
    <property type="entry name" value="S04_transporter_CS"/>
</dbReference>
<feature type="transmembrane region" description="Helical" evidence="5">
    <location>
        <begin position="220"/>
        <end position="241"/>
    </location>
</feature>
<dbReference type="Gene3D" id="3.30.750.24">
    <property type="entry name" value="STAS domain"/>
    <property type="match status" value="1"/>
</dbReference>
<sequence>MILAQKKADWLGNVRGDVLAGLVVALALIPEAIAFSIIAGVDPKVGLYASFCIAVIIAFVGGRPGMISAATGAMALLMVTLVKNHGLEYLLAATLLTGVLQLIAGYLKLGELMRFVSRSVVTGFVNALAILIFMAQLPELTDVTWVVYAMTAAGLGIIYLFPLLNKTIPSPLVCILLLTAVSMVLGLDIRTVGDMGELPDTLPVFLWPEVPFNLETLKIILPYAAPLAVVGLLESLMTATIVDDLTDTPSDKNRECKGQGIANIGAGLMGGMAGCAMIGQSVINVKSGGRGRLSTFIAGAVLLIMVVFLSDWVAQIPMAALVAVMIMVSIGTFNWASIRDLKQYPLSTNLVMIVTVVVVVWTHNLAYGVFAGVLLAALFFANKISHFMYVESEKDDDADVRQYRVVGQVFFNSADKFTAAFDFKEALSRVDIDLSRAHFWDITAVEALDKVVIKFRREGTDVNVVGLNDASETIVDRFGKHDKPEEIEKVLGGH</sequence>
<keyword evidence="2 5" id="KW-0812">Transmembrane</keyword>
<dbReference type="EMBL" id="AAOE01000019">
    <property type="protein sequence ID" value="EAR08521.1"/>
    <property type="molecule type" value="Genomic_DNA"/>
</dbReference>
<feature type="transmembrane region" description="Helical" evidence="5">
    <location>
        <begin position="316"/>
        <end position="338"/>
    </location>
</feature>
<dbReference type="InterPro" id="IPR002645">
    <property type="entry name" value="STAS_dom"/>
</dbReference>
<feature type="transmembrane region" description="Helical" evidence="5">
    <location>
        <begin position="20"/>
        <end position="41"/>
    </location>
</feature>
<protein>
    <submittedName>
        <fullName evidence="7">Sulfate permease and related transporter (MFS superfamily) protein</fullName>
    </submittedName>
</protein>
<dbReference type="STRING" id="314283.MED297_14905"/>
<evidence type="ECO:0000259" key="6">
    <source>
        <dbReference type="PROSITE" id="PS50801"/>
    </source>
</evidence>
<dbReference type="Pfam" id="PF01740">
    <property type="entry name" value="STAS"/>
    <property type="match status" value="1"/>
</dbReference>
<evidence type="ECO:0000313" key="8">
    <source>
        <dbReference type="Proteomes" id="UP000005953"/>
    </source>
</evidence>
<name>A4BH22_9GAMM</name>
<feature type="transmembrane region" description="Helical" evidence="5">
    <location>
        <begin position="89"/>
        <end position="109"/>
    </location>
</feature>
<feature type="transmembrane region" description="Helical" evidence="5">
    <location>
        <begin position="291"/>
        <end position="310"/>
    </location>
</feature>
<evidence type="ECO:0000256" key="2">
    <source>
        <dbReference type="ARBA" id="ARBA00022692"/>
    </source>
</evidence>
<dbReference type="InterPro" id="IPR036513">
    <property type="entry name" value="STAS_dom_sf"/>
</dbReference>
<dbReference type="HOGENOM" id="CLU_003182_7_0_6"/>
<dbReference type="PANTHER" id="PTHR43310:SF1">
    <property type="entry name" value="SULFATE TRANSPORTER YBAR-RELATED"/>
    <property type="match status" value="1"/>
</dbReference>
<keyword evidence="3 5" id="KW-1133">Transmembrane helix</keyword>
<dbReference type="Pfam" id="PF00916">
    <property type="entry name" value="Sulfate_transp"/>
    <property type="match status" value="2"/>
</dbReference>
<keyword evidence="4 5" id="KW-0472">Membrane</keyword>
<organism evidence="7 8">
    <name type="scientific">Reinekea blandensis MED297</name>
    <dbReference type="NCBI Taxonomy" id="314283"/>
    <lineage>
        <taxon>Bacteria</taxon>
        <taxon>Pseudomonadati</taxon>
        <taxon>Pseudomonadota</taxon>
        <taxon>Gammaproteobacteria</taxon>
        <taxon>Oceanospirillales</taxon>
        <taxon>Saccharospirillaceae</taxon>
        <taxon>Reinekea</taxon>
    </lineage>
</organism>
<feature type="transmembrane region" description="Helical" evidence="5">
    <location>
        <begin position="350"/>
        <end position="380"/>
    </location>
</feature>
<feature type="transmembrane region" description="Helical" evidence="5">
    <location>
        <begin position="115"/>
        <end position="133"/>
    </location>
</feature>
<accession>A4BH22</accession>
<gene>
    <name evidence="7" type="ORF">MED297_14905</name>
</gene>
<feature type="domain" description="STAS" evidence="6">
    <location>
        <begin position="390"/>
        <end position="479"/>
    </location>
</feature>
<feature type="transmembrane region" description="Helical" evidence="5">
    <location>
        <begin position="168"/>
        <end position="187"/>
    </location>
</feature>
<keyword evidence="8" id="KW-1185">Reference proteome</keyword>
<dbReference type="GO" id="GO:0008271">
    <property type="term" value="F:secondary active sulfate transmembrane transporter activity"/>
    <property type="evidence" value="ECO:0007669"/>
    <property type="project" value="InterPro"/>
</dbReference>
<dbReference type="InterPro" id="IPR052706">
    <property type="entry name" value="Membrane-Transporter-like"/>
</dbReference>
<feature type="transmembrane region" description="Helical" evidence="5">
    <location>
        <begin position="261"/>
        <end position="279"/>
    </location>
</feature>
<evidence type="ECO:0000256" key="3">
    <source>
        <dbReference type="ARBA" id="ARBA00022989"/>
    </source>
</evidence>
<comment type="caution">
    <text evidence="7">The sequence shown here is derived from an EMBL/GenBank/DDBJ whole genome shotgun (WGS) entry which is preliminary data.</text>
</comment>
<dbReference type="RefSeq" id="WP_008043049.1">
    <property type="nucleotide sequence ID" value="NZ_CH724150.1"/>
</dbReference>
<evidence type="ECO:0000256" key="5">
    <source>
        <dbReference type="SAM" id="Phobius"/>
    </source>
</evidence>
<dbReference type="InterPro" id="IPR011547">
    <property type="entry name" value="SLC26A/SulP_dom"/>
</dbReference>